<keyword evidence="2" id="KW-1185">Reference proteome</keyword>
<dbReference type="EMBL" id="JAAMPC010000003">
    <property type="protein sequence ID" value="KAG2319291.1"/>
    <property type="molecule type" value="Genomic_DNA"/>
</dbReference>
<organism evidence="1 2">
    <name type="scientific">Brassica carinata</name>
    <name type="common">Ethiopian mustard</name>
    <name type="synonym">Abyssinian cabbage</name>
    <dbReference type="NCBI Taxonomy" id="52824"/>
    <lineage>
        <taxon>Eukaryota</taxon>
        <taxon>Viridiplantae</taxon>
        <taxon>Streptophyta</taxon>
        <taxon>Embryophyta</taxon>
        <taxon>Tracheophyta</taxon>
        <taxon>Spermatophyta</taxon>
        <taxon>Magnoliopsida</taxon>
        <taxon>eudicotyledons</taxon>
        <taxon>Gunneridae</taxon>
        <taxon>Pentapetalae</taxon>
        <taxon>rosids</taxon>
        <taxon>malvids</taxon>
        <taxon>Brassicales</taxon>
        <taxon>Brassicaceae</taxon>
        <taxon>Brassiceae</taxon>
        <taxon>Brassica</taxon>
    </lineage>
</organism>
<name>A0A8X7VX48_BRACI</name>
<dbReference type="AlphaFoldDB" id="A0A8X7VX48"/>
<gene>
    <name evidence="1" type="ORF">Bca52824_012504</name>
</gene>
<reference evidence="1 2" key="1">
    <citation type="submission" date="2020-02" db="EMBL/GenBank/DDBJ databases">
        <authorList>
            <person name="Ma Q."/>
            <person name="Huang Y."/>
            <person name="Song X."/>
            <person name="Pei D."/>
        </authorList>
    </citation>
    <scope>NUCLEOTIDE SEQUENCE [LARGE SCALE GENOMIC DNA]</scope>
    <source>
        <strain evidence="1">Sxm20200214</strain>
        <tissue evidence="1">Leaf</tissue>
    </source>
</reference>
<protein>
    <submittedName>
        <fullName evidence="1">Uncharacterized protein</fullName>
    </submittedName>
</protein>
<comment type="caution">
    <text evidence="1">The sequence shown here is derived from an EMBL/GenBank/DDBJ whole genome shotgun (WGS) entry which is preliminary data.</text>
</comment>
<dbReference type="Proteomes" id="UP000886595">
    <property type="component" value="Unassembled WGS sequence"/>
</dbReference>
<sequence length="94" mass="10460">MEQTTFYIGQYSHCLLLDDVGNRLHCADEAAHCPYPKRGRVDTHLKSLHVFLKLGNPKCTNLSGSLCIFFFKLTGFSPSVILGTTNTFPLSLLV</sequence>
<accession>A0A8X7VX48</accession>
<proteinExistence type="predicted"/>
<evidence type="ECO:0000313" key="1">
    <source>
        <dbReference type="EMBL" id="KAG2319291.1"/>
    </source>
</evidence>
<evidence type="ECO:0000313" key="2">
    <source>
        <dbReference type="Proteomes" id="UP000886595"/>
    </source>
</evidence>